<evidence type="ECO:0000313" key="2">
    <source>
        <dbReference type="EMBL" id="KAK2769172.1"/>
    </source>
</evidence>
<dbReference type="EMBL" id="VYYT01000112">
    <property type="protein sequence ID" value="KAK2769172.1"/>
    <property type="molecule type" value="Genomic_DNA"/>
</dbReference>
<dbReference type="AlphaFoldDB" id="A0AAD9YJK1"/>
<feature type="region of interest" description="Disordered" evidence="1">
    <location>
        <begin position="251"/>
        <end position="276"/>
    </location>
</feature>
<proteinExistence type="predicted"/>
<feature type="compositionally biased region" description="Polar residues" evidence="1">
    <location>
        <begin position="173"/>
        <end position="183"/>
    </location>
</feature>
<feature type="region of interest" description="Disordered" evidence="1">
    <location>
        <begin position="148"/>
        <end position="197"/>
    </location>
</feature>
<sequence length="285" mass="30814">MLALQQTCKAYCVLERPLGRGCCQWSGFFLWGKTLRLVSGSEVLPAADRAPQGEAFAGRWTGLVTAAEGEPGGERGWSWSCQAGGPSTQYTGRRVAGMGARAFAVRGYTLALRSDPFAFSFVGVFSLHCSLNLSQLSLYQKKLLEPAAVQGDRGSARDDSPALRREPLIFNGPATTQTCTASWPDSEPPNLGGRKVGSAATLGTRDIANQTIRLAQHHRSTPSTPAPDKDEQQCPAIQSRLHRSFAAKTLPSRRDAARWPLGWPPSSRAPKKHLHSSIGWLPSYA</sequence>
<dbReference type="Proteomes" id="UP001281614">
    <property type="component" value="Unassembled WGS sequence"/>
</dbReference>
<evidence type="ECO:0000256" key="1">
    <source>
        <dbReference type="SAM" id="MobiDB-lite"/>
    </source>
</evidence>
<evidence type="ECO:0000313" key="3">
    <source>
        <dbReference type="Proteomes" id="UP001281614"/>
    </source>
</evidence>
<accession>A0AAD9YJK1</accession>
<keyword evidence="3" id="KW-1185">Reference proteome</keyword>
<name>A0AAD9YJK1_COLKA</name>
<organism evidence="2 3">
    <name type="scientific">Colletotrichum kahawae</name>
    <name type="common">Coffee berry disease fungus</name>
    <dbReference type="NCBI Taxonomy" id="34407"/>
    <lineage>
        <taxon>Eukaryota</taxon>
        <taxon>Fungi</taxon>
        <taxon>Dikarya</taxon>
        <taxon>Ascomycota</taxon>
        <taxon>Pezizomycotina</taxon>
        <taxon>Sordariomycetes</taxon>
        <taxon>Hypocreomycetidae</taxon>
        <taxon>Glomerellales</taxon>
        <taxon>Glomerellaceae</taxon>
        <taxon>Colletotrichum</taxon>
        <taxon>Colletotrichum gloeosporioides species complex</taxon>
    </lineage>
</organism>
<reference evidence="2" key="1">
    <citation type="submission" date="2023-02" db="EMBL/GenBank/DDBJ databases">
        <title>Colletotrichum kahawae CIFC_Que2 genome sequencing and assembly.</title>
        <authorList>
            <person name="Baroncelli R."/>
        </authorList>
    </citation>
    <scope>NUCLEOTIDE SEQUENCE</scope>
    <source>
        <strain evidence="2">CIFC_Que2</strain>
    </source>
</reference>
<gene>
    <name evidence="2" type="ORF">CKAH01_00779</name>
</gene>
<feature type="compositionally biased region" description="Basic and acidic residues" evidence="1">
    <location>
        <begin position="154"/>
        <end position="167"/>
    </location>
</feature>
<protein>
    <submittedName>
        <fullName evidence="2">Uncharacterized protein</fullName>
    </submittedName>
</protein>
<comment type="caution">
    <text evidence="2">The sequence shown here is derived from an EMBL/GenBank/DDBJ whole genome shotgun (WGS) entry which is preliminary data.</text>
</comment>